<dbReference type="Gene3D" id="3.40.50.261">
    <property type="entry name" value="Succinyl-CoA synthetase domains"/>
    <property type="match status" value="2"/>
</dbReference>
<dbReference type="PROSITE" id="PS51186">
    <property type="entry name" value="GNAT"/>
    <property type="match status" value="1"/>
</dbReference>
<sequence length="946" mass="102153">MTTMLQPSAPDRTHDIFRAKHQPLSAIFSPQTVAVIGASDKAGSVGRTLLWNLITNPFGGTVFPINPKRSSILGIRAYPNIAAVPERVDLAVIATPAVTVPGLIEECVAAGVKGAIVISAGFKEVGAAGVALEQEVLARARQGHLRLIGPNCLGVMNPHHGLNATFASQMATPGNVGFISQSGALCTSILDWSLRENVGFSSFVSIGSMLDVDWGDLIYYMGDDPHTRSIVIYMESIGNAGSFLSAAREVALSKPIIVIKAGRTEAAAKAATSHTGALTGSDDVLDAAFRRCGVLRVDSIDDLFNMAEILAKQPRPKGRKLTILTNAGGPGVLSTDALIRGGGELAPLAEDTKSQLDQCLPAHWSHGNPIDILGDADPQRYAQATAIAAQNPDSDGLLVILTPQAMTNPTAIAQELSQYAHNSDKPLLASWMGGEAVAEGEALLNQAGIYTFPYPDTAAHVFNLMGQYSYNLQGIYETPKSLSDDKVDRAKASDLLERVRQEGRILLTESESKEVLAAYGIPVVETRIATTVEEAVEQAEDIGYPVVLKLLSETITHKTDVGGVQLNLQSSGAVRRSFESIANNVSAYAKHQNLPMDHPHFLGVTVQPMVKLSGYELILGSSIDPQFGPVLLFGTGGSLVEVFRDRAIALPPLNTTLARRMMEQTHIYKALQGVRGQGSVDLDRLEKLLVRFSQLVVEQPWIKELDINPLLVKPSTGSHDQSLLALDARIVLHPVETPVQKLPRSAIRPYPMRYSVPWVMQDGTAVTIRPISPEDEPLMVQFHGGLSEESVYMRYFHLMKLSRRTAHDRMARICFLDYDRQMVLVAEYQDPQTKALSILGAGRLSKLHGVEEAEFALLISDEYQGRGLGTELLQRLIQVGRDEGMTCIRAEMLASNIAMQSVSRKVGFSLYPVEDGLVEAELLLAVPSDAEPGDTEPGDTEPGDAV</sequence>
<dbReference type="eggNOG" id="COG1042">
    <property type="taxonomic scope" value="Bacteria"/>
</dbReference>
<dbReference type="Pfam" id="PF13380">
    <property type="entry name" value="CoA_binding_2"/>
    <property type="match status" value="1"/>
</dbReference>
<dbReference type="SUPFAM" id="SSF52210">
    <property type="entry name" value="Succinyl-CoA synthetase domains"/>
    <property type="match status" value="2"/>
</dbReference>
<comment type="similarity">
    <text evidence="4">In the N-terminal section; belongs to the acetate CoA ligase alpha subunit family.</text>
</comment>
<dbReference type="Gene3D" id="3.30.470.20">
    <property type="entry name" value="ATP-grasp fold, B domain"/>
    <property type="match status" value="1"/>
</dbReference>
<dbReference type="PANTHER" id="PTHR43334:SF1">
    <property type="entry name" value="3-HYDROXYPROPIONATE--COA LIGASE [ADP-FORMING]"/>
    <property type="match status" value="1"/>
</dbReference>
<evidence type="ECO:0000259" key="8">
    <source>
        <dbReference type="PROSITE" id="PS51186"/>
    </source>
</evidence>
<dbReference type="Pfam" id="PF19045">
    <property type="entry name" value="Ligase_CoA_2"/>
    <property type="match status" value="1"/>
</dbReference>
<dbReference type="Gene3D" id="3.30.1490.20">
    <property type="entry name" value="ATP-grasp fold, A domain"/>
    <property type="match status" value="1"/>
</dbReference>
<dbReference type="InterPro" id="IPR011761">
    <property type="entry name" value="ATP-grasp"/>
</dbReference>
<dbReference type="SUPFAM" id="SSF51735">
    <property type="entry name" value="NAD(P)-binding Rossmann-fold domains"/>
    <property type="match status" value="1"/>
</dbReference>
<keyword evidence="2 5" id="KW-0547">Nucleotide-binding</keyword>
<evidence type="ECO:0000256" key="2">
    <source>
        <dbReference type="ARBA" id="ARBA00022741"/>
    </source>
</evidence>
<accession>A0A0M2PUD5</accession>
<feature type="compositionally biased region" description="Acidic residues" evidence="6">
    <location>
        <begin position="931"/>
        <end position="946"/>
    </location>
</feature>
<dbReference type="Proteomes" id="UP000034681">
    <property type="component" value="Unassembled WGS sequence"/>
</dbReference>
<evidence type="ECO:0000256" key="6">
    <source>
        <dbReference type="SAM" id="MobiDB-lite"/>
    </source>
</evidence>
<evidence type="ECO:0000256" key="1">
    <source>
        <dbReference type="ARBA" id="ARBA00022598"/>
    </source>
</evidence>
<dbReference type="GO" id="GO:0005524">
    <property type="term" value="F:ATP binding"/>
    <property type="evidence" value="ECO:0007669"/>
    <property type="project" value="UniProtKB-UniRule"/>
</dbReference>
<dbReference type="PROSITE" id="PS50975">
    <property type="entry name" value="ATP_GRASP"/>
    <property type="match status" value="1"/>
</dbReference>
<dbReference type="SUPFAM" id="SSF55729">
    <property type="entry name" value="Acyl-CoA N-acyltransferases (Nat)"/>
    <property type="match status" value="1"/>
</dbReference>
<dbReference type="InterPro" id="IPR000182">
    <property type="entry name" value="GNAT_dom"/>
</dbReference>
<dbReference type="InterPro" id="IPR003781">
    <property type="entry name" value="CoA-bd"/>
</dbReference>
<dbReference type="Gene3D" id="3.40.50.720">
    <property type="entry name" value="NAD(P)-binding Rossmann-like Domain"/>
    <property type="match status" value="1"/>
</dbReference>
<dbReference type="SUPFAM" id="SSF56059">
    <property type="entry name" value="Glutathione synthetase ATP-binding domain-like"/>
    <property type="match status" value="1"/>
</dbReference>
<dbReference type="GO" id="GO:0046872">
    <property type="term" value="F:metal ion binding"/>
    <property type="evidence" value="ECO:0007669"/>
    <property type="project" value="InterPro"/>
</dbReference>
<evidence type="ECO:0000313" key="9">
    <source>
        <dbReference type="EMBL" id="KKJ00136.1"/>
    </source>
</evidence>
<dbReference type="AlphaFoldDB" id="A0A0M2PUD5"/>
<name>A0A0M2PUD5_PROHO</name>
<dbReference type="GO" id="GO:0043758">
    <property type="term" value="F:acetate-CoA ligase (ADP-forming) activity"/>
    <property type="evidence" value="ECO:0007669"/>
    <property type="project" value="InterPro"/>
</dbReference>
<dbReference type="Pfam" id="PF13549">
    <property type="entry name" value="ATP-grasp_5"/>
    <property type="match status" value="1"/>
</dbReference>
<keyword evidence="1" id="KW-0436">Ligase</keyword>
<keyword evidence="10" id="KW-1185">Reference proteome</keyword>
<dbReference type="Pfam" id="PF13302">
    <property type="entry name" value="Acetyltransf_3"/>
    <property type="match status" value="1"/>
</dbReference>
<dbReference type="STRING" id="317619.GCA_000332315_00862"/>
<dbReference type="InterPro" id="IPR043938">
    <property type="entry name" value="Ligase_CoA_dom"/>
</dbReference>
<dbReference type="InterPro" id="IPR016102">
    <property type="entry name" value="Succinyl-CoA_synth-like"/>
</dbReference>
<dbReference type="InterPro" id="IPR032875">
    <property type="entry name" value="Succ_CoA_lig_flav_dom"/>
</dbReference>
<feature type="region of interest" description="Disordered" evidence="6">
    <location>
        <begin position="927"/>
        <end position="946"/>
    </location>
</feature>
<evidence type="ECO:0000256" key="4">
    <source>
        <dbReference type="ARBA" id="ARBA00060888"/>
    </source>
</evidence>
<dbReference type="eggNOG" id="COG1670">
    <property type="taxonomic scope" value="Bacteria"/>
</dbReference>
<dbReference type="SMART" id="SM00881">
    <property type="entry name" value="CoA_binding"/>
    <property type="match status" value="1"/>
</dbReference>
<reference evidence="9" key="1">
    <citation type="submission" date="2012-04" db="EMBL/GenBank/DDBJ databases">
        <authorList>
            <person name="Borisov I.G."/>
            <person name="Ivanikova N.V."/>
            <person name="Pinevich A.V."/>
        </authorList>
    </citation>
    <scope>NUCLEOTIDE SEQUENCE</scope>
    <source>
        <strain evidence="9">CALU 1027</strain>
    </source>
</reference>
<dbReference type="Pfam" id="PF13607">
    <property type="entry name" value="Succ_CoA_lig"/>
    <property type="match status" value="1"/>
</dbReference>
<evidence type="ECO:0000256" key="3">
    <source>
        <dbReference type="ARBA" id="ARBA00022840"/>
    </source>
</evidence>
<dbReference type="PANTHER" id="PTHR43334">
    <property type="entry name" value="ACETATE--COA LIGASE [ADP-FORMING]"/>
    <property type="match status" value="1"/>
</dbReference>
<dbReference type="OrthoDB" id="9807426at2"/>
<evidence type="ECO:0000256" key="5">
    <source>
        <dbReference type="PROSITE-ProRule" id="PRU00409"/>
    </source>
</evidence>
<feature type="domain" description="N-acetyltransferase" evidence="8">
    <location>
        <begin position="766"/>
        <end position="929"/>
    </location>
</feature>
<evidence type="ECO:0000259" key="7">
    <source>
        <dbReference type="PROSITE" id="PS50975"/>
    </source>
</evidence>
<dbReference type="InterPro" id="IPR013815">
    <property type="entry name" value="ATP_grasp_subdomain_1"/>
</dbReference>
<dbReference type="CDD" id="cd04301">
    <property type="entry name" value="NAT_SF"/>
    <property type="match status" value="1"/>
</dbReference>
<gene>
    <name evidence="9" type="ORF">PROH_10445</name>
</gene>
<protein>
    <submittedName>
        <fullName evidence="9">Acetyl CoA synthetase subunit alpha</fullName>
    </submittedName>
</protein>
<dbReference type="InterPro" id="IPR016181">
    <property type="entry name" value="Acyl_CoA_acyltransferase"/>
</dbReference>
<evidence type="ECO:0000313" key="10">
    <source>
        <dbReference type="Proteomes" id="UP000034681"/>
    </source>
</evidence>
<dbReference type="EMBL" id="AJTX02000004">
    <property type="protein sequence ID" value="KKJ00136.1"/>
    <property type="molecule type" value="Genomic_DNA"/>
</dbReference>
<dbReference type="InterPro" id="IPR051538">
    <property type="entry name" value="Acyl-CoA_Synth/Transferase"/>
</dbReference>
<dbReference type="RefSeq" id="WP_017711486.1">
    <property type="nucleotide sequence ID" value="NZ_KB235933.1"/>
</dbReference>
<dbReference type="FunFam" id="3.30.1490.20:FF:000020">
    <property type="entry name" value="Protein lysine acetyltransferase"/>
    <property type="match status" value="1"/>
</dbReference>
<organism evidence="9 10">
    <name type="scientific">Prochlorothrix hollandica PCC 9006 = CALU 1027</name>
    <dbReference type="NCBI Taxonomy" id="317619"/>
    <lineage>
        <taxon>Bacteria</taxon>
        <taxon>Bacillati</taxon>
        <taxon>Cyanobacteriota</taxon>
        <taxon>Cyanophyceae</taxon>
        <taxon>Prochlorotrichales</taxon>
        <taxon>Prochlorotrichaceae</taxon>
        <taxon>Prochlorothrix</taxon>
    </lineage>
</organism>
<dbReference type="InterPro" id="IPR036291">
    <property type="entry name" value="NAD(P)-bd_dom_sf"/>
</dbReference>
<proteinExistence type="inferred from homology"/>
<dbReference type="Gene3D" id="3.40.630.30">
    <property type="match status" value="1"/>
</dbReference>
<feature type="domain" description="ATP-grasp" evidence="7">
    <location>
        <begin position="513"/>
        <end position="549"/>
    </location>
</feature>
<comment type="caution">
    <text evidence="9">The sequence shown here is derived from an EMBL/GenBank/DDBJ whole genome shotgun (WGS) entry which is preliminary data.</text>
</comment>
<dbReference type="GO" id="GO:0016747">
    <property type="term" value="F:acyltransferase activity, transferring groups other than amino-acyl groups"/>
    <property type="evidence" value="ECO:0007669"/>
    <property type="project" value="InterPro"/>
</dbReference>
<keyword evidence="3 5" id="KW-0067">ATP-binding</keyword>